<keyword evidence="2" id="KW-1185">Reference proteome</keyword>
<dbReference type="Proteomes" id="UP000005446">
    <property type="component" value="Unassembled WGS sequence"/>
</dbReference>
<evidence type="ECO:0000313" key="1">
    <source>
        <dbReference type="EMBL" id="EHL02016.1"/>
    </source>
</evidence>
<dbReference type="SUPFAM" id="SSF51735">
    <property type="entry name" value="NAD(P)-binding Rossmann-fold domains"/>
    <property type="match status" value="1"/>
</dbReference>
<dbReference type="PANTHER" id="PTHR14097">
    <property type="entry name" value="OXIDOREDUCTASE HTATIP2"/>
    <property type="match status" value="1"/>
</dbReference>
<accession>H0EHI7</accession>
<sequence length="276" mass="29749">MPVGPFSGGVASPSLVGSLGGYYNYSFISITMKLLVTGATGFVGSEVIRQALCNPAITSVIAIARKPVPVPTNGKSSANLSKLKSVLLEDWTGPYPENVRETIKEADACIWTRLTNSHRTLAVTPSAAKKMDFAEVTKICSDYTTVGLETMASLAHKPFRFVYTSGVLIERDQTKSLAFLSDYRLMRVKFAKQRSPDVQVTVVKPAAINGPNRDGIVGVLMSSVLSVFGSAPSIHVSELAVVMIDQCVSGITDDPLWPQELVGMGKKLITEEDYSR</sequence>
<dbReference type="EMBL" id="AGUE01000040">
    <property type="protein sequence ID" value="EHL02016.1"/>
    <property type="molecule type" value="Genomic_DNA"/>
</dbReference>
<gene>
    <name evidence="1" type="ORF">M7I_1967</name>
</gene>
<evidence type="ECO:0008006" key="3">
    <source>
        <dbReference type="Google" id="ProtNLM"/>
    </source>
</evidence>
<dbReference type="AlphaFoldDB" id="H0EHI7"/>
<dbReference type="HOGENOM" id="CLU_071330_0_0_1"/>
<comment type="caution">
    <text evidence="1">The sequence shown here is derived from an EMBL/GenBank/DDBJ whole genome shotgun (WGS) entry which is preliminary data.</text>
</comment>
<name>H0EHI7_GLAL7</name>
<protein>
    <recommendedName>
        <fullName evidence="3">NAD(P)-binding Rossmann-fold containing protein</fullName>
    </recommendedName>
</protein>
<dbReference type="InterPro" id="IPR036291">
    <property type="entry name" value="NAD(P)-bd_dom_sf"/>
</dbReference>
<dbReference type="PANTHER" id="PTHR14097:SF9">
    <property type="entry name" value="EPIMERASE, PUTATIVE (AFU_ORTHOLOGUE AFUA_8G07320)-RELATED"/>
    <property type="match status" value="1"/>
</dbReference>
<organism evidence="1 2">
    <name type="scientific">Glarea lozoyensis (strain ATCC 74030 / MF5533)</name>
    <dbReference type="NCBI Taxonomy" id="1104152"/>
    <lineage>
        <taxon>Eukaryota</taxon>
        <taxon>Fungi</taxon>
        <taxon>Dikarya</taxon>
        <taxon>Ascomycota</taxon>
        <taxon>Pezizomycotina</taxon>
        <taxon>Leotiomycetes</taxon>
        <taxon>Helotiales</taxon>
        <taxon>Helotiaceae</taxon>
        <taxon>Glarea</taxon>
    </lineage>
</organism>
<proteinExistence type="predicted"/>
<reference evidence="1 2" key="1">
    <citation type="journal article" date="2012" name="Eukaryot. Cell">
        <title>Genome sequence of the fungus Glarea lozoyensis: the first genome sequence of a species from the Helotiaceae family.</title>
        <authorList>
            <person name="Youssar L."/>
            <person name="Gruening B.A."/>
            <person name="Erxleben A."/>
            <person name="Guenther S."/>
            <person name="Huettel W."/>
        </authorList>
    </citation>
    <scope>NUCLEOTIDE SEQUENCE [LARGE SCALE GENOMIC DNA]</scope>
    <source>
        <strain evidence="2">ATCC 74030 / MF5533</strain>
    </source>
</reference>
<evidence type="ECO:0000313" key="2">
    <source>
        <dbReference type="Proteomes" id="UP000005446"/>
    </source>
</evidence>
<dbReference type="Gene3D" id="3.40.50.720">
    <property type="entry name" value="NAD(P)-binding Rossmann-like Domain"/>
    <property type="match status" value="1"/>
</dbReference>
<dbReference type="InParanoid" id="H0EHI7"/>
<dbReference type="OrthoDB" id="3535423at2759"/>